<protein>
    <submittedName>
        <fullName evidence="2">Rhodanese domain-containing protein</fullName>
    </submittedName>
</protein>
<dbReference type="PANTHER" id="PTHR44086:SF10">
    <property type="entry name" value="THIOSULFATE SULFURTRANSFERASE_RHODANESE-LIKE DOMAIN-CONTAINING PROTEIN 3"/>
    <property type="match status" value="1"/>
</dbReference>
<keyword evidence="3" id="KW-1185">Reference proteome</keyword>
<dbReference type="InterPro" id="IPR001763">
    <property type="entry name" value="Rhodanese-like_dom"/>
</dbReference>
<dbReference type="STRING" id="7395.A0A1A9VR25"/>
<proteinExistence type="predicted"/>
<feature type="domain" description="Rhodanese" evidence="1">
    <location>
        <begin position="75"/>
        <end position="175"/>
    </location>
</feature>
<dbReference type="InterPro" id="IPR036873">
    <property type="entry name" value="Rhodanese-like_dom_sf"/>
</dbReference>
<evidence type="ECO:0000259" key="1">
    <source>
        <dbReference type="PROSITE" id="PS50206"/>
    </source>
</evidence>
<dbReference type="CDD" id="cd01519">
    <property type="entry name" value="RHOD_HSP67B2"/>
    <property type="match status" value="1"/>
</dbReference>
<evidence type="ECO:0000313" key="3">
    <source>
        <dbReference type="Proteomes" id="UP000078200"/>
    </source>
</evidence>
<reference evidence="2" key="1">
    <citation type="submission" date="2020-05" db="UniProtKB">
        <authorList>
            <consortium name="EnsemblMetazoa"/>
        </authorList>
    </citation>
    <scope>IDENTIFICATION</scope>
    <source>
        <strain evidence="2">TTRI</strain>
    </source>
</reference>
<dbReference type="SUPFAM" id="SSF52821">
    <property type="entry name" value="Rhodanese/Cell cycle control phosphatase"/>
    <property type="match status" value="1"/>
</dbReference>
<accession>A0A1A9VR25</accession>
<organism evidence="2 3">
    <name type="scientific">Glossina austeni</name>
    <name type="common">Savannah tsetse fly</name>
    <dbReference type="NCBI Taxonomy" id="7395"/>
    <lineage>
        <taxon>Eukaryota</taxon>
        <taxon>Metazoa</taxon>
        <taxon>Ecdysozoa</taxon>
        <taxon>Arthropoda</taxon>
        <taxon>Hexapoda</taxon>
        <taxon>Insecta</taxon>
        <taxon>Pterygota</taxon>
        <taxon>Neoptera</taxon>
        <taxon>Endopterygota</taxon>
        <taxon>Diptera</taxon>
        <taxon>Brachycera</taxon>
        <taxon>Muscomorpha</taxon>
        <taxon>Hippoboscoidea</taxon>
        <taxon>Glossinidae</taxon>
        <taxon>Glossina</taxon>
    </lineage>
</organism>
<evidence type="ECO:0000313" key="2">
    <source>
        <dbReference type="EnsemblMetazoa" id="GAUT044833-PA"/>
    </source>
</evidence>
<dbReference type="Gene3D" id="3.40.250.10">
    <property type="entry name" value="Rhodanese-like domain"/>
    <property type="match status" value="1"/>
</dbReference>
<dbReference type="VEuPathDB" id="VectorBase:GAUT044833"/>
<name>A0A1A9VR25_GLOAU</name>
<dbReference type="Proteomes" id="UP000078200">
    <property type="component" value="Unassembled WGS sequence"/>
</dbReference>
<dbReference type="PANTHER" id="PTHR44086">
    <property type="entry name" value="THIOSULFATE SULFURTRANSFERASE RDL2, MITOCHONDRIAL-RELATED"/>
    <property type="match status" value="1"/>
</dbReference>
<dbReference type="EnsemblMetazoa" id="GAUT044833-RA">
    <property type="protein sequence ID" value="GAUT044833-PA"/>
    <property type="gene ID" value="GAUT044833"/>
</dbReference>
<dbReference type="SMART" id="SM00450">
    <property type="entry name" value="RHOD"/>
    <property type="match status" value="1"/>
</dbReference>
<dbReference type="AlphaFoldDB" id="A0A1A9VR25"/>
<dbReference type="PROSITE" id="PS50206">
    <property type="entry name" value="RHODANESE_3"/>
    <property type="match status" value="1"/>
</dbReference>
<dbReference type="Pfam" id="PF00581">
    <property type="entry name" value="Rhodanese"/>
    <property type="match status" value="1"/>
</dbReference>
<sequence>MASNSIWNRLTLMTINSLQILKFSSVSASIARPLAVKNKLFSDLATDCSLNLTKNFSSSASIHIVEYKDIKELPKHPEKLLIDVREPNELQETGQIPTSINIPLGVVGQELHPDVDESTFKAKYGRDKPKIDTELIFHCKVGRRSHNAAEIVQQLGYRNVRNYLGSWTEWAEKESIK</sequence>